<evidence type="ECO:0000313" key="7">
    <source>
        <dbReference type="EMBL" id="MQN00560.1"/>
    </source>
</evidence>
<reference evidence="7" key="1">
    <citation type="journal article" date="2020" name="Appl. Environ. Microbiol.">
        <title>Medium-Chain Fatty Acid Synthesis by 'Candidatus Weimeria bifida' gen. nov., sp. nov., and 'Candidatus Pseudoramibacter fermentans' sp. nov.</title>
        <authorList>
            <person name="Scarborough M.J."/>
            <person name="Myers K.S."/>
            <person name="Donohue T.J."/>
            <person name="Noguera D.R."/>
        </authorList>
    </citation>
    <scope>NUCLEOTIDE SEQUENCE</scope>
    <source>
        <strain evidence="7">LCO1.1</strain>
    </source>
</reference>
<dbReference type="EMBL" id="VOGC01000002">
    <property type="protein sequence ID" value="MQN00560.1"/>
    <property type="molecule type" value="Genomic_DNA"/>
</dbReference>
<evidence type="ECO:0000256" key="5">
    <source>
        <dbReference type="ARBA" id="ARBA00047686"/>
    </source>
</evidence>
<accession>A0A6N7IX44</accession>
<keyword evidence="3" id="KW-0378">Hydrolase</keyword>
<comment type="catalytic activity">
    <reaction evidence="5">
        <text>dUTP + H2O = dUMP + diphosphate + H(+)</text>
        <dbReference type="Rhea" id="RHEA:10248"/>
        <dbReference type="ChEBI" id="CHEBI:15377"/>
        <dbReference type="ChEBI" id="CHEBI:15378"/>
        <dbReference type="ChEBI" id="CHEBI:33019"/>
        <dbReference type="ChEBI" id="CHEBI:61555"/>
        <dbReference type="ChEBI" id="CHEBI:246422"/>
        <dbReference type="EC" id="3.6.1.23"/>
    </reaction>
</comment>
<organism evidence="7 8">
    <name type="scientific">Candidatus Weimeria bifida</name>
    <dbReference type="NCBI Taxonomy" id="2599074"/>
    <lineage>
        <taxon>Bacteria</taxon>
        <taxon>Bacillati</taxon>
        <taxon>Bacillota</taxon>
        <taxon>Clostridia</taxon>
        <taxon>Lachnospirales</taxon>
        <taxon>Lachnospiraceae</taxon>
        <taxon>Candidatus Weimeria</taxon>
    </lineage>
</organism>
<dbReference type="Proteomes" id="UP000460257">
    <property type="component" value="Unassembled WGS sequence"/>
</dbReference>
<comment type="caution">
    <text evidence="7">The sequence shown here is derived from an EMBL/GenBank/DDBJ whole genome shotgun (WGS) entry which is preliminary data.</text>
</comment>
<evidence type="ECO:0000256" key="4">
    <source>
        <dbReference type="ARBA" id="ARBA00023080"/>
    </source>
</evidence>
<comment type="similarity">
    <text evidence="1">Belongs to the dUTPase family.</text>
</comment>
<dbReference type="CDD" id="cd07557">
    <property type="entry name" value="trimeric_dUTPase"/>
    <property type="match status" value="1"/>
</dbReference>
<proteinExistence type="inferred from homology"/>
<dbReference type="AlphaFoldDB" id="A0A6N7IX44"/>
<protein>
    <recommendedName>
        <fullName evidence="2">dUTP diphosphatase</fullName>
        <ecNumber evidence="2">3.6.1.23</ecNumber>
    </recommendedName>
</protein>
<dbReference type="InterPro" id="IPR036157">
    <property type="entry name" value="dUTPase-like_sf"/>
</dbReference>
<evidence type="ECO:0000313" key="8">
    <source>
        <dbReference type="Proteomes" id="UP000460257"/>
    </source>
</evidence>
<name>A0A6N7IX44_9FIRM</name>
<dbReference type="SUPFAM" id="SSF51283">
    <property type="entry name" value="dUTPase-like"/>
    <property type="match status" value="1"/>
</dbReference>
<dbReference type="InterPro" id="IPR008181">
    <property type="entry name" value="dUTPase"/>
</dbReference>
<evidence type="ECO:0000256" key="1">
    <source>
        <dbReference type="ARBA" id="ARBA00006581"/>
    </source>
</evidence>
<dbReference type="InterPro" id="IPR033704">
    <property type="entry name" value="dUTPase_trimeric"/>
</dbReference>
<evidence type="ECO:0000256" key="3">
    <source>
        <dbReference type="ARBA" id="ARBA00022801"/>
    </source>
</evidence>
<dbReference type="EC" id="3.6.1.23" evidence="2"/>
<dbReference type="InterPro" id="IPR029054">
    <property type="entry name" value="dUTPase-like"/>
</dbReference>
<dbReference type="GO" id="GO:0000287">
    <property type="term" value="F:magnesium ion binding"/>
    <property type="evidence" value="ECO:0007669"/>
    <property type="project" value="InterPro"/>
</dbReference>
<evidence type="ECO:0000256" key="2">
    <source>
        <dbReference type="ARBA" id="ARBA00012379"/>
    </source>
</evidence>
<dbReference type="GO" id="GO:0046081">
    <property type="term" value="P:dUTP catabolic process"/>
    <property type="evidence" value="ECO:0007669"/>
    <property type="project" value="InterPro"/>
</dbReference>
<dbReference type="GO" id="GO:0004170">
    <property type="term" value="F:dUTP diphosphatase activity"/>
    <property type="evidence" value="ECO:0007669"/>
    <property type="project" value="UniProtKB-EC"/>
</dbReference>
<dbReference type="PANTHER" id="PTHR11241:SF0">
    <property type="entry name" value="DEOXYURIDINE 5'-TRIPHOSPHATE NUCLEOTIDOHYDROLASE"/>
    <property type="match status" value="1"/>
</dbReference>
<keyword evidence="8" id="KW-1185">Reference proteome</keyword>
<dbReference type="GO" id="GO:0006226">
    <property type="term" value="P:dUMP biosynthetic process"/>
    <property type="evidence" value="ECO:0007669"/>
    <property type="project" value="InterPro"/>
</dbReference>
<sequence>MKETIQIKYHTDKIEKLKYIDGKSDWIDLRAAKDYDLKKGEFCLIDLGISVKLPEGYEMITAPRSSTFKNYGLLQSNGIGVVDESYCGDDDILMMPVFATRDVHISANDRLCQFRIFKHQPGIVFEEKEHLDAESRGGFGSTGRA</sequence>
<dbReference type="Pfam" id="PF00692">
    <property type="entry name" value="dUTPase"/>
    <property type="match status" value="1"/>
</dbReference>
<feature type="domain" description="dUTPase-like" evidence="6">
    <location>
        <begin position="28"/>
        <end position="143"/>
    </location>
</feature>
<gene>
    <name evidence="7" type="ORF">FRC54_00960</name>
</gene>
<evidence type="ECO:0000259" key="6">
    <source>
        <dbReference type="Pfam" id="PF00692"/>
    </source>
</evidence>
<dbReference type="Gene3D" id="2.70.40.10">
    <property type="match status" value="1"/>
</dbReference>
<dbReference type="PANTHER" id="PTHR11241">
    <property type="entry name" value="DEOXYURIDINE 5'-TRIPHOSPHATE NUCLEOTIDOHYDROLASE"/>
    <property type="match status" value="1"/>
</dbReference>
<keyword evidence="4" id="KW-0546">Nucleotide metabolism</keyword>